<proteinExistence type="inferred from homology"/>
<comment type="subcellular location">
    <subcellularLocation>
        <location evidence="9">Cell membrane</location>
        <topology evidence="9">Multi-pass membrane protein</topology>
    </subcellularLocation>
    <subcellularLocation>
        <location evidence="1">Membrane</location>
        <topology evidence="1">Multi-pass membrane protein</topology>
    </subcellularLocation>
</comment>
<protein>
    <recommendedName>
        <fullName evidence="8 9">Ammonium transporter</fullName>
    </recommendedName>
</protein>
<sequence>MIDTGSTGFMLVCAMLVLLMTPGLAFFYGGLSRRKNVVNTMVMVFAALGIAGVAWVVCGWSFAYGGDGTLPFFGGFDQIGCLSVARDMVAEAEGAPTAAAVLLSQGALAGDPALGAAYPAVTDIVFQMAFAMITCAIITGAVAGRMKFGAVCAFVAAWVVVVYAPLAHMVWGGAGSLIGEMIGALDFAGGDVVHISSGLTGLILCVMLGRRKGFAVLSYRPHNVPFVALGAALLWFGWFGFNAGSAFAADGVAGLALLNTVAASAAGVLSWMITERVTVGKCTLVGAATGLVAGLVAITPAAGFVEPWAALVMGLVVSPIVYVAVSQAKRRIGYDDALDAFGCHCVGGIVGGVLTGLFCVPELSWTDAGGLLYTGDWSLLGAQALGIVVTVVFVVAADVVLGLIVRACFGGSLRVSAADEAAGLDVAVHGESAYPAYLGLD</sequence>
<evidence type="ECO:0000256" key="6">
    <source>
        <dbReference type="ARBA" id="ARBA00023136"/>
    </source>
</evidence>
<evidence type="ECO:0000259" key="10">
    <source>
        <dbReference type="Pfam" id="PF00909"/>
    </source>
</evidence>
<keyword evidence="5 9" id="KW-1133">Transmembrane helix</keyword>
<comment type="similarity">
    <text evidence="2 9">Belongs to the ammonia transporter channel (TC 1.A.11.2) family.</text>
</comment>
<feature type="transmembrane region" description="Helical" evidence="9">
    <location>
        <begin position="253"/>
        <end position="272"/>
    </location>
</feature>
<dbReference type="InterPro" id="IPR029020">
    <property type="entry name" value="Ammonium/urea_transptr"/>
</dbReference>
<dbReference type="Gene3D" id="1.10.3430.10">
    <property type="entry name" value="Ammonium transporter AmtB like domains"/>
    <property type="match status" value="1"/>
</dbReference>
<evidence type="ECO:0000256" key="7">
    <source>
        <dbReference type="ARBA" id="ARBA00023177"/>
    </source>
</evidence>
<dbReference type="OrthoDB" id="9814202at2"/>
<feature type="transmembrane region" description="Helical" evidence="9">
    <location>
        <begin position="6"/>
        <end position="29"/>
    </location>
</feature>
<dbReference type="InterPro" id="IPR001905">
    <property type="entry name" value="Ammonium_transpt"/>
</dbReference>
<keyword evidence="3 9" id="KW-0813">Transport</keyword>
<dbReference type="Proteomes" id="UP000463388">
    <property type="component" value="Unassembled WGS sequence"/>
</dbReference>
<dbReference type="PANTHER" id="PTHR43029">
    <property type="entry name" value="AMMONIUM TRANSPORTER MEP2"/>
    <property type="match status" value="1"/>
</dbReference>
<dbReference type="EMBL" id="WSRR01000014">
    <property type="protein sequence ID" value="MVX61132.1"/>
    <property type="molecule type" value="Genomic_DNA"/>
</dbReference>
<feature type="transmembrane region" description="Helical" evidence="9">
    <location>
        <begin position="192"/>
        <end position="210"/>
    </location>
</feature>
<dbReference type="GO" id="GO:0005886">
    <property type="term" value="C:plasma membrane"/>
    <property type="evidence" value="ECO:0007669"/>
    <property type="project" value="UniProtKB-SubCell"/>
</dbReference>
<feature type="transmembrane region" description="Helical" evidence="9">
    <location>
        <begin position="337"/>
        <end position="360"/>
    </location>
</feature>
<feature type="transmembrane region" description="Helical" evidence="9">
    <location>
        <begin position="222"/>
        <end position="241"/>
    </location>
</feature>
<evidence type="ECO:0000256" key="2">
    <source>
        <dbReference type="ARBA" id="ARBA00005887"/>
    </source>
</evidence>
<keyword evidence="7 9" id="KW-0924">Ammonia transport</keyword>
<feature type="transmembrane region" description="Helical" evidence="9">
    <location>
        <begin position="41"/>
        <end position="63"/>
    </location>
</feature>
<dbReference type="Pfam" id="PF00909">
    <property type="entry name" value="Ammonium_transp"/>
    <property type="match status" value="1"/>
</dbReference>
<feature type="transmembrane region" description="Helical" evidence="9">
    <location>
        <begin position="284"/>
        <end position="302"/>
    </location>
</feature>
<feature type="transmembrane region" description="Helical" evidence="9">
    <location>
        <begin position="150"/>
        <end position="172"/>
    </location>
</feature>
<evidence type="ECO:0000256" key="5">
    <source>
        <dbReference type="ARBA" id="ARBA00022989"/>
    </source>
</evidence>
<evidence type="ECO:0000313" key="11">
    <source>
        <dbReference type="EMBL" id="MVX61132.1"/>
    </source>
</evidence>
<dbReference type="InterPro" id="IPR024041">
    <property type="entry name" value="NH4_transpt_AmtB-like_dom"/>
</dbReference>
<gene>
    <name evidence="11" type="primary">amt</name>
    <name evidence="11" type="ORF">GKZ27_06655</name>
</gene>
<dbReference type="AlphaFoldDB" id="A0A6N8JNG6"/>
<feature type="transmembrane region" description="Helical" evidence="9">
    <location>
        <begin position="380"/>
        <end position="405"/>
    </location>
</feature>
<dbReference type="InterPro" id="IPR018047">
    <property type="entry name" value="Ammonium_transpt_CS"/>
</dbReference>
<dbReference type="PROSITE" id="PS01219">
    <property type="entry name" value="AMMONIUM_TRANSP"/>
    <property type="match status" value="1"/>
</dbReference>
<evidence type="ECO:0000256" key="9">
    <source>
        <dbReference type="RuleBase" id="RU362002"/>
    </source>
</evidence>
<name>A0A6N8JNG6_9ACTN</name>
<evidence type="ECO:0000256" key="8">
    <source>
        <dbReference type="ARBA" id="ARBA00050025"/>
    </source>
</evidence>
<reference evidence="11 12" key="1">
    <citation type="submission" date="2019-12" db="EMBL/GenBank/DDBJ databases">
        <title>Microbes associate with the intestines of laboratory mice.</title>
        <authorList>
            <person name="Navarre W."/>
            <person name="Wong E."/>
        </authorList>
    </citation>
    <scope>NUCLEOTIDE SEQUENCE [LARGE SCALE GENOMIC DNA]</scope>
    <source>
        <strain evidence="11 12">NM66_B29</strain>
    </source>
</reference>
<dbReference type="PANTHER" id="PTHR43029:SF10">
    <property type="entry name" value="AMMONIUM TRANSPORTER MEP2"/>
    <property type="match status" value="1"/>
</dbReference>
<feature type="domain" description="Ammonium transporter AmtB-like" evidence="10">
    <location>
        <begin position="9"/>
        <end position="434"/>
    </location>
</feature>
<feature type="transmembrane region" description="Helical" evidence="9">
    <location>
        <begin position="124"/>
        <end position="143"/>
    </location>
</feature>
<dbReference type="NCBIfam" id="TIGR00836">
    <property type="entry name" value="amt"/>
    <property type="match status" value="1"/>
</dbReference>
<keyword evidence="6 9" id="KW-0472">Membrane</keyword>
<evidence type="ECO:0000256" key="3">
    <source>
        <dbReference type="ARBA" id="ARBA00022448"/>
    </source>
</evidence>
<feature type="transmembrane region" description="Helical" evidence="9">
    <location>
        <begin position="308"/>
        <end position="325"/>
    </location>
</feature>
<keyword evidence="12" id="KW-1185">Reference proteome</keyword>
<organism evidence="11 12">
    <name type="scientific">Adlercreutzia mucosicola</name>
    <dbReference type="NCBI Taxonomy" id="580026"/>
    <lineage>
        <taxon>Bacteria</taxon>
        <taxon>Bacillati</taxon>
        <taxon>Actinomycetota</taxon>
        <taxon>Coriobacteriia</taxon>
        <taxon>Eggerthellales</taxon>
        <taxon>Eggerthellaceae</taxon>
        <taxon>Adlercreutzia</taxon>
    </lineage>
</organism>
<dbReference type="GO" id="GO:0008519">
    <property type="term" value="F:ammonium channel activity"/>
    <property type="evidence" value="ECO:0007669"/>
    <property type="project" value="InterPro"/>
</dbReference>
<dbReference type="SUPFAM" id="SSF111352">
    <property type="entry name" value="Ammonium transporter"/>
    <property type="match status" value="1"/>
</dbReference>
<evidence type="ECO:0000256" key="4">
    <source>
        <dbReference type="ARBA" id="ARBA00022692"/>
    </source>
</evidence>
<evidence type="ECO:0000256" key="1">
    <source>
        <dbReference type="ARBA" id="ARBA00004141"/>
    </source>
</evidence>
<evidence type="ECO:0000313" key="12">
    <source>
        <dbReference type="Proteomes" id="UP000463388"/>
    </source>
</evidence>
<dbReference type="RefSeq" id="WP_160346130.1">
    <property type="nucleotide sequence ID" value="NZ_JAOAKZ010000016.1"/>
</dbReference>
<accession>A0A6N8JNG6</accession>
<comment type="caution">
    <text evidence="11">The sequence shown here is derived from an EMBL/GenBank/DDBJ whole genome shotgun (WGS) entry which is preliminary data.</text>
</comment>
<keyword evidence="4 9" id="KW-0812">Transmembrane</keyword>